<gene>
    <name evidence="6" type="ORF">C9J12_13090</name>
</gene>
<dbReference type="GO" id="GO:0003677">
    <property type="term" value="F:DNA binding"/>
    <property type="evidence" value="ECO:0007669"/>
    <property type="project" value="UniProtKB-KW"/>
</dbReference>
<dbReference type="GO" id="GO:0003700">
    <property type="term" value="F:DNA-binding transcription factor activity"/>
    <property type="evidence" value="ECO:0007669"/>
    <property type="project" value="InterPro"/>
</dbReference>
<dbReference type="PROSITE" id="PS50931">
    <property type="entry name" value="HTH_LYSR"/>
    <property type="match status" value="1"/>
</dbReference>
<keyword evidence="4" id="KW-0804">Transcription</keyword>
<feature type="domain" description="HTH lysR-type" evidence="5">
    <location>
        <begin position="8"/>
        <end position="65"/>
    </location>
</feature>
<keyword evidence="3" id="KW-0238">DNA-binding</keyword>
<dbReference type="PANTHER" id="PTHR30118:SF7">
    <property type="entry name" value="TRANSCRIPTIONAL REGULATOR LYSR FAMILY"/>
    <property type="match status" value="1"/>
</dbReference>
<dbReference type="InterPro" id="IPR005119">
    <property type="entry name" value="LysR_subst-bd"/>
</dbReference>
<dbReference type="PANTHER" id="PTHR30118">
    <property type="entry name" value="HTH-TYPE TRANSCRIPTIONAL REGULATOR LEUO-RELATED"/>
    <property type="match status" value="1"/>
</dbReference>
<dbReference type="InterPro" id="IPR036388">
    <property type="entry name" value="WH-like_DNA-bd_sf"/>
</dbReference>
<organism evidence="6 7">
    <name type="scientific">Photobacterium frigidiphilum</name>
    <dbReference type="NCBI Taxonomy" id="264736"/>
    <lineage>
        <taxon>Bacteria</taxon>
        <taxon>Pseudomonadati</taxon>
        <taxon>Pseudomonadota</taxon>
        <taxon>Gammaproteobacteria</taxon>
        <taxon>Vibrionales</taxon>
        <taxon>Vibrionaceae</taxon>
        <taxon>Photobacterium</taxon>
    </lineage>
</organism>
<keyword evidence="7" id="KW-1185">Reference proteome</keyword>
<dbReference type="SUPFAM" id="SSF46785">
    <property type="entry name" value="Winged helix' DNA-binding domain"/>
    <property type="match status" value="1"/>
</dbReference>
<dbReference type="Pfam" id="PF00126">
    <property type="entry name" value="HTH_1"/>
    <property type="match status" value="1"/>
</dbReference>
<dbReference type="InterPro" id="IPR050389">
    <property type="entry name" value="LysR-type_TF"/>
</dbReference>
<name>A0A2T3JGU0_9GAMM</name>
<dbReference type="RefSeq" id="WP_107243123.1">
    <property type="nucleotide sequence ID" value="NZ_PYMJ01000011.1"/>
</dbReference>
<protein>
    <submittedName>
        <fullName evidence="6">LysR family transcriptional regulator</fullName>
    </submittedName>
</protein>
<evidence type="ECO:0000256" key="2">
    <source>
        <dbReference type="ARBA" id="ARBA00023015"/>
    </source>
</evidence>
<evidence type="ECO:0000256" key="1">
    <source>
        <dbReference type="ARBA" id="ARBA00009437"/>
    </source>
</evidence>
<evidence type="ECO:0000256" key="4">
    <source>
        <dbReference type="ARBA" id="ARBA00023163"/>
    </source>
</evidence>
<dbReference type="PRINTS" id="PR00039">
    <property type="entry name" value="HTHLYSR"/>
</dbReference>
<comment type="caution">
    <text evidence="6">The sequence shown here is derived from an EMBL/GenBank/DDBJ whole genome shotgun (WGS) entry which is preliminary data.</text>
</comment>
<dbReference type="SUPFAM" id="SSF53850">
    <property type="entry name" value="Periplasmic binding protein-like II"/>
    <property type="match status" value="1"/>
</dbReference>
<sequence length="318" mass="36242">MKDLFYSLDLNLLRTFLVLSQELNMRKASERLYVSQPAISQALQRLRNHFGDELFLKSINGLKATPYAEDLAERITPYLDGLANALNTQNVFNPSELNRTIKIALSPQVLCTLSGALVQHLKKEAPNLDLHILNWTSTTLDDIAKDTIHLGINYDYPSAPKEVSTKELIKLDGAVIVRKDHPIKLSEATPIDFSGYEIASMLIPGWNDRVSYTAEILAKKGIPHKVGFRSEFPMALIDVVQHTDMYFPSSTNFPIHQYPNLRMISVKVDGEIIQQTLYSYTHQRNRKSDLNNWLHTLIFDLLTEQKTLHAEIRFPNII</sequence>
<evidence type="ECO:0000313" key="7">
    <source>
        <dbReference type="Proteomes" id="UP000240987"/>
    </source>
</evidence>
<comment type="similarity">
    <text evidence="1">Belongs to the LysR transcriptional regulatory family.</text>
</comment>
<dbReference type="Pfam" id="PF03466">
    <property type="entry name" value="LysR_substrate"/>
    <property type="match status" value="1"/>
</dbReference>
<keyword evidence="2" id="KW-0805">Transcription regulation</keyword>
<evidence type="ECO:0000259" key="5">
    <source>
        <dbReference type="PROSITE" id="PS50931"/>
    </source>
</evidence>
<dbReference type="OrthoDB" id="6395715at2"/>
<proteinExistence type="inferred from homology"/>
<dbReference type="Proteomes" id="UP000240987">
    <property type="component" value="Unassembled WGS sequence"/>
</dbReference>
<dbReference type="InterPro" id="IPR000847">
    <property type="entry name" value="LysR_HTH_N"/>
</dbReference>
<dbReference type="EMBL" id="PYMJ01000011">
    <property type="protein sequence ID" value="PSU48143.1"/>
    <property type="molecule type" value="Genomic_DNA"/>
</dbReference>
<dbReference type="Gene3D" id="1.10.10.10">
    <property type="entry name" value="Winged helix-like DNA-binding domain superfamily/Winged helix DNA-binding domain"/>
    <property type="match status" value="1"/>
</dbReference>
<dbReference type="InterPro" id="IPR036390">
    <property type="entry name" value="WH_DNA-bd_sf"/>
</dbReference>
<reference evidence="6 7" key="1">
    <citation type="submission" date="2018-01" db="EMBL/GenBank/DDBJ databases">
        <title>Whole genome sequencing of Histamine producing bacteria.</title>
        <authorList>
            <person name="Butler K."/>
        </authorList>
    </citation>
    <scope>NUCLEOTIDE SEQUENCE [LARGE SCALE GENOMIC DNA]</scope>
    <source>
        <strain evidence="6 7">JCM 12947</strain>
    </source>
</reference>
<dbReference type="AlphaFoldDB" id="A0A2T3JGU0"/>
<accession>A0A2T3JGU0</accession>
<evidence type="ECO:0000313" key="6">
    <source>
        <dbReference type="EMBL" id="PSU48143.1"/>
    </source>
</evidence>
<dbReference type="Gene3D" id="3.40.190.10">
    <property type="entry name" value="Periplasmic binding protein-like II"/>
    <property type="match status" value="2"/>
</dbReference>
<evidence type="ECO:0000256" key="3">
    <source>
        <dbReference type="ARBA" id="ARBA00023125"/>
    </source>
</evidence>